<feature type="region of interest" description="Disordered" evidence="1">
    <location>
        <begin position="54"/>
        <end position="77"/>
    </location>
</feature>
<evidence type="ECO:0000313" key="2">
    <source>
        <dbReference type="EMBL" id="KAK7898452.1"/>
    </source>
</evidence>
<dbReference type="Proteomes" id="UP001460270">
    <property type="component" value="Unassembled WGS sequence"/>
</dbReference>
<evidence type="ECO:0000313" key="3">
    <source>
        <dbReference type="Proteomes" id="UP001460270"/>
    </source>
</evidence>
<keyword evidence="3" id="KW-1185">Reference proteome</keyword>
<sequence>MGRDRTAVASNGLTRNGYVRCPDSHKTRKHSPYTLEDFKFGIVNTIESKTSACTHDVSAEDGSSADWDPAEDSDPEEKQGVFVEHLGSSIKGTVQYVVADSLGAHGLAGYVESFSGEYFCRFCIASRSEIESPETNTNDFKLRTEDLHRQHVATATAQRVACCGVKSNCVLADRLAFFRVTEGFPPDLAHDLFEGIVPFELAECFKILIGKKYLTFDSLNQLIQSFPYKWSDQTNRPQKLPHTLLSKKTVGGNSHENWCLLRLLPLIIGHLIPEDEEAWQLLLDLKDIVELVVCPVHTDDTIAFLQSRIYDHNHRFKDVFPDKRPLPKHHFVSHYPSLIRLFGPLALLWTIRFESKHTFFKSVARHTNCFRNIALTLANKHQVMMGHYLHLSDGEKTSLQVSHISPVPVEVLKDDIAVCFSQKYPDIAVVNFAQSVTVDGANYKKGMIVAHGSLAGLPLFAEIVQLCVFVGKLVLVVKKRSSWYKEHYRSYHLDPPERELNLLEIGDLLDPYPLYILSSSENGSSPSTSSLRAEPWPAVFPLPTFNYAVDLQLKKANEEFLKSGALFTPPPKMRSDIMQSLASEILRYKPYPSDLEFDDVCKALVGTYPFLRERGSETGYSAWKITLKQKMGNYRSNLRNMGCSELKINSLQGRSEGNAHPNMVKKARRAEVNFCPDYPAGENKESQEEDRVALLTEIQKRNNDEQIKTKMEKTFPLRRQEILQDMPFIADFKSRWPALFSSREIDAEFRRITTTPLTSKFISKLDEYAPKLVKIFKKKGGKHGRKITEIMAVIDERDSIDTRRCCTLKALSVYLNEDPSNLIKEYVAEDFHDAQQQMAKTVIGIYAILHEADDENNDPEEVGVIIEGVTVLRDLRELSIAFPLLFWADVCSQPELPTGSQVHF</sequence>
<accession>A0AAW0NNN5</accession>
<organism evidence="2 3">
    <name type="scientific">Mugilogobius chulae</name>
    <name type="common">yellowstripe goby</name>
    <dbReference type="NCBI Taxonomy" id="88201"/>
    <lineage>
        <taxon>Eukaryota</taxon>
        <taxon>Metazoa</taxon>
        <taxon>Chordata</taxon>
        <taxon>Craniata</taxon>
        <taxon>Vertebrata</taxon>
        <taxon>Euteleostomi</taxon>
        <taxon>Actinopterygii</taxon>
        <taxon>Neopterygii</taxon>
        <taxon>Teleostei</taxon>
        <taxon>Neoteleostei</taxon>
        <taxon>Acanthomorphata</taxon>
        <taxon>Gobiaria</taxon>
        <taxon>Gobiiformes</taxon>
        <taxon>Gobioidei</taxon>
        <taxon>Gobiidae</taxon>
        <taxon>Gobionellinae</taxon>
        <taxon>Mugilogobius</taxon>
    </lineage>
</organism>
<protein>
    <recommendedName>
        <fullName evidence="4">Sterile alpha motif domain-containing 3-like</fullName>
    </recommendedName>
</protein>
<evidence type="ECO:0008006" key="4">
    <source>
        <dbReference type="Google" id="ProtNLM"/>
    </source>
</evidence>
<proteinExistence type="predicted"/>
<evidence type="ECO:0000256" key="1">
    <source>
        <dbReference type="SAM" id="MobiDB-lite"/>
    </source>
</evidence>
<reference evidence="3" key="1">
    <citation type="submission" date="2024-04" db="EMBL/GenBank/DDBJ databases">
        <title>Salinicola lusitanus LLJ914,a marine bacterium isolated from the Okinawa Trough.</title>
        <authorList>
            <person name="Li J."/>
        </authorList>
    </citation>
    <scope>NUCLEOTIDE SEQUENCE [LARGE SCALE GENOMIC DNA]</scope>
</reference>
<dbReference type="EMBL" id="JBBPFD010000014">
    <property type="protein sequence ID" value="KAK7898452.1"/>
    <property type="molecule type" value="Genomic_DNA"/>
</dbReference>
<name>A0AAW0NNN5_9GOBI</name>
<gene>
    <name evidence="2" type="ORF">WMY93_019305</name>
</gene>
<dbReference type="AlphaFoldDB" id="A0AAW0NNN5"/>
<dbReference type="PANTHER" id="PTHR31025:SF27">
    <property type="entry name" value="SI:CH211-193K19.2-RELATED"/>
    <property type="match status" value="1"/>
</dbReference>
<comment type="caution">
    <text evidence="2">The sequence shown here is derived from an EMBL/GenBank/DDBJ whole genome shotgun (WGS) entry which is preliminary data.</text>
</comment>
<dbReference type="PANTHER" id="PTHR31025">
    <property type="entry name" value="SI:CH211-196P9.1-RELATED"/>
    <property type="match status" value="1"/>
</dbReference>